<keyword evidence="3" id="KW-1185">Reference proteome</keyword>
<reference evidence="2" key="1">
    <citation type="submission" date="2019-03" db="EMBL/GenBank/DDBJ databases">
        <title>WGS assembly of Setaria viridis.</title>
        <authorList>
            <person name="Huang P."/>
            <person name="Jenkins J."/>
            <person name="Grimwood J."/>
            <person name="Barry K."/>
            <person name="Healey A."/>
            <person name="Mamidi S."/>
            <person name="Sreedasyam A."/>
            <person name="Shu S."/>
            <person name="Feldman M."/>
            <person name="Wu J."/>
            <person name="Yu Y."/>
            <person name="Chen C."/>
            <person name="Johnson J."/>
            <person name="Rokhsar D."/>
            <person name="Baxter I."/>
            <person name="Schmutz J."/>
            <person name="Brutnell T."/>
            <person name="Kellogg E."/>
        </authorList>
    </citation>
    <scope>NUCLEOTIDE SEQUENCE [LARGE SCALE GENOMIC DNA]</scope>
</reference>
<gene>
    <name evidence="2" type="ORF">SEVIR_4G193001v2</name>
</gene>
<name>A0A4U6UWA9_SETVI</name>
<evidence type="ECO:0000313" key="3">
    <source>
        <dbReference type="Proteomes" id="UP000298652"/>
    </source>
</evidence>
<evidence type="ECO:0000313" key="2">
    <source>
        <dbReference type="EMBL" id="TKW20971.1"/>
    </source>
</evidence>
<organism evidence="2 3">
    <name type="scientific">Setaria viridis</name>
    <name type="common">Green bristlegrass</name>
    <name type="synonym">Setaria italica subsp. viridis</name>
    <dbReference type="NCBI Taxonomy" id="4556"/>
    <lineage>
        <taxon>Eukaryota</taxon>
        <taxon>Viridiplantae</taxon>
        <taxon>Streptophyta</taxon>
        <taxon>Embryophyta</taxon>
        <taxon>Tracheophyta</taxon>
        <taxon>Spermatophyta</taxon>
        <taxon>Magnoliopsida</taxon>
        <taxon>Liliopsida</taxon>
        <taxon>Poales</taxon>
        <taxon>Poaceae</taxon>
        <taxon>PACMAD clade</taxon>
        <taxon>Panicoideae</taxon>
        <taxon>Panicodae</taxon>
        <taxon>Paniceae</taxon>
        <taxon>Cenchrinae</taxon>
        <taxon>Setaria</taxon>
    </lineage>
</organism>
<sequence length="104" mass="11238">MEARRSAGAAAAGLVARRCPPAVLRRWPLAAELLFLLSNQNYYMQIMASSQNGLSIGDSLPHNIVESPAWSETASPPQTPSRTPPARPLPHVWAQAPPSSQGRR</sequence>
<feature type="compositionally biased region" description="Pro residues" evidence="1">
    <location>
        <begin position="77"/>
        <end position="88"/>
    </location>
</feature>
<feature type="region of interest" description="Disordered" evidence="1">
    <location>
        <begin position="67"/>
        <end position="104"/>
    </location>
</feature>
<dbReference type="Proteomes" id="UP000298652">
    <property type="component" value="Chromosome 4"/>
</dbReference>
<proteinExistence type="predicted"/>
<dbReference type="AlphaFoldDB" id="A0A4U6UWA9"/>
<protein>
    <submittedName>
        <fullName evidence="2">Uncharacterized protein</fullName>
    </submittedName>
</protein>
<dbReference type="EMBL" id="CM016555">
    <property type="protein sequence ID" value="TKW20971.1"/>
    <property type="molecule type" value="Genomic_DNA"/>
</dbReference>
<evidence type="ECO:0000256" key="1">
    <source>
        <dbReference type="SAM" id="MobiDB-lite"/>
    </source>
</evidence>
<accession>A0A4U6UWA9</accession>
<dbReference type="Gramene" id="TKW20971">
    <property type="protein sequence ID" value="TKW20971"/>
    <property type="gene ID" value="SEVIR_4G193001v2"/>
</dbReference>